<comment type="subcellular location">
    <subcellularLocation>
        <location evidence="1">Membrane</location>
        <topology evidence="1">Multi-pass membrane protein</topology>
    </subcellularLocation>
</comment>
<feature type="transmembrane region" description="Helical" evidence="6">
    <location>
        <begin position="123"/>
        <end position="145"/>
    </location>
</feature>
<reference evidence="7 8" key="1">
    <citation type="submission" date="2017-09" db="EMBL/GenBank/DDBJ databases">
        <authorList>
            <person name="Ehlers B."/>
            <person name="Leendertz F.H."/>
        </authorList>
    </citation>
    <scope>NUCLEOTIDE SEQUENCE [LARGE SCALE GENOMIC DNA]</scope>
    <source>
        <strain evidence="7 8">DSM 18289</strain>
    </source>
</reference>
<feature type="transmembrane region" description="Helical" evidence="6">
    <location>
        <begin position="12"/>
        <end position="30"/>
    </location>
</feature>
<dbReference type="AlphaFoldDB" id="A0A285NHP5"/>
<proteinExistence type="inferred from homology"/>
<gene>
    <name evidence="7" type="ORF">SAMN06265368_1809</name>
</gene>
<protein>
    <submittedName>
        <fullName evidence="7">Putative ABC transport system permease protein</fullName>
    </submittedName>
</protein>
<keyword evidence="5 6" id="KW-0472">Membrane</keyword>
<keyword evidence="8" id="KW-1185">Reference proteome</keyword>
<evidence type="ECO:0000256" key="1">
    <source>
        <dbReference type="ARBA" id="ARBA00004141"/>
    </source>
</evidence>
<evidence type="ECO:0000256" key="3">
    <source>
        <dbReference type="ARBA" id="ARBA00022692"/>
    </source>
</evidence>
<feature type="transmembrane region" description="Helical" evidence="6">
    <location>
        <begin position="207"/>
        <end position="229"/>
    </location>
</feature>
<feature type="transmembrane region" description="Helical" evidence="6">
    <location>
        <begin position="98"/>
        <end position="117"/>
    </location>
</feature>
<evidence type="ECO:0000313" key="8">
    <source>
        <dbReference type="Proteomes" id="UP000219439"/>
    </source>
</evidence>
<sequence length="243" mass="26267">MSPSLHDISLTSFFWLLLPALPVFGMLYFWEMDLYKAIRAMARMILQLLTIGYVLTYIFTNQSPLQVVLVLGVMMGAATWISLNPLCRPGLSLYRSALLAIGLGGSVILAIVVIAILKADPWYNPRLIIPLAGMIYVVSMTAISQSAERLVAELESGADYLKARKAAANAAMIPTINSLFAVGLVSLPGMMTGQILSGVSPLIAVKYQIVVMVMSFSSTGLATLVFLLMSGRSFVRLKSAIEA</sequence>
<comment type="similarity">
    <text evidence="2">Belongs to the UPF0014 family.</text>
</comment>
<feature type="transmembrane region" description="Helical" evidence="6">
    <location>
        <begin position="166"/>
        <end position="187"/>
    </location>
</feature>
<dbReference type="GO" id="GO:0005886">
    <property type="term" value="C:plasma membrane"/>
    <property type="evidence" value="ECO:0007669"/>
    <property type="project" value="TreeGrafter"/>
</dbReference>
<dbReference type="Proteomes" id="UP000219439">
    <property type="component" value="Unassembled WGS sequence"/>
</dbReference>
<evidence type="ECO:0000256" key="5">
    <source>
        <dbReference type="ARBA" id="ARBA00023136"/>
    </source>
</evidence>
<evidence type="ECO:0000256" key="4">
    <source>
        <dbReference type="ARBA" id="ARBA00022989"/>
    </source>
</evidence>
<dbReference type="OrthoDB" id="9791807at2"/>
<evidence type="ECO:0000313" key="7">
    <source>
        <dbReference type="EMBL" id="SNZ08778.1"/>
    </source>
</evidence>
<name>A0A285NHP5_9HYPH</name>
<organism evidence="7 8">
    <name type="scientific">Cohaesibacter gelatinilyticus</name>
    <dbReference type="NCBI Taxonomy" id="372072"/>
    <lineage>
        <taxon>Bacteria</taxon>
        <taxon>Pseudomonadati</taxon>
        <taxon>Pseudomonadota</taxon>
        <taxon>Alphaproteobacteria</taxon>
        <taxon>Hyphomicrobiales</taxon>
        <taxon>Cohaesibacteraceae</taxon>
    </lineage>
</organism>
<dbReference type="Pfam" id="PF03649">
    <property type="entry name" value="UPF0014"/>
    <property type="match status" value="1"/>
</dbReference>
<feature type="transmembrane region" description="Helical" evidence="6">
    <location>
        <begin position="65"/>
        <end position="86"/>
    </location>
</feature>
<keyword evidence="3 6" id="KW-0812">Transmembrane</keyword>
<accession>A0A285NHP5</accession>
<keyword evidence="4 6" id="KW-1133">Transmembrane helix</keyword>
<evidence type="ECO:0000256" key="2">
    <source>
        <dbReference type="ARBA" id="ARBA00005268"/>
    </source>
</evidence>
<dbReference type="EMBL" id="OBEL01000001">
    <property type="protein sequence ID" value="SNZ08778.1"/>
    <property type="molecule type" value="Genomic_DNA"/>
</dbReference>
<dbReference type="RefSeq" id="WP_097152921.1">
    <property type="nucleotide sequence ID" value="NZ_OBEL01000001.1"/>
</dbReference>
<dbReference type="PANTHER" id="PTHR30028">
    <property type="entry name" value="UPF0014 INNER MEMBRANE PROTEIN YBBM-RELATED"/>
    <property type="match status" value="1"/>
</dbReference>
<dbReference type="InterPro" id="IPR005226">
    <property type="entry name" value="UPF0014_fam"/>
</dbReference>
<dbReference type="PANTHER" id="PTHR30028:SF0">
    <property type="entry name" value="PROTEIN ALUMINUM SENSITIVE 3"/>
    <property type="match status" value="1"/>
</dbReference>
<feature type="transmembrane region" description="Helical" evidence="6">
    <location>
        <begin position="42"/>
        <end position="59"/>
    </location>
</feature>
<evidence type="ECO:0000256" key="6">
    <source>
        <dbReference type="SAM" id="Phobius"/>
    </source>
</evidence>